<comment type="caution">
    <text evidence="2">The sequence shown here is derived from an EMBL/GenBank/DDBJ whole genome shotgun (WGS) entry which is preliminary data.</text>
</comment>
<keyword evidence="3" id="KW-1185">Reference proteome</keyword>
<sequence>MPDRGLKLVAALVLIVALQQFMSAGLIHAKAWLAPILVERAWAATLASDGAPHRPWPWADTWPVAQLSVPKLQVSRHILYGDGGHALAFGPGLDSGLGLPGEEGVTLVSGHRDTHFAFLRDLRPEMRLVLQRPSGDVHAYRVVDAVTVDSRWQGLPLLSAPEQLLLVTCYPFDAIRANGPLRRVVRALPIPGTRGTVAQGSSSS</sequence>
<dbReference type="RefSeq" id="WP_149610710.1">
    <property type="nucleotide sequence ID" value="NZ_VTUX01000003.1"/>
</dbReference>
<evidence type="ECO:0000313" key="2">
    <source>
        <dbReference type="EMBL" id="KAA1192418.1"/>
    </source>
</evidence>
<dbReference type="EC" id="3.4.22.-" evidence="2"/>
<protein>
    <submittedName>
        <fullName evidence="2">Class GN sortase</fullName>
        <ecNumber evidence="2">3.4.22.-</ecNumber>
    </submittedName>
</protein>
<dbReference type="NCBIfam" id="TIGR03784">
    <property type="entry name" value="marine_sortase"/>
    <property type="match status" value="1"/>
</dbReference>
<dbReference type="GO" id="GO:0016787">
    <property type="term" value="F:hydrolase activity"/>
    <property type="evidence" value="ECO:0007669"/>
    <property type="project" value="UniProtKB-KW"/>
</dbReference>
<reference evidence="2 3" key="1">
    <citation type="submission" date="2019-09" db="EMBL/GenBank/DDBJ databases">
        <authorList>
            <person name="Chen X.-Y."/>
        </authorList>
    </citation>
    <scope>NUCLEOTIDE SEQUENCE [LARGE SCALE GENOMIC DNA]</scope>
    <source>
        <strain evidence="2 3">NY5</strain>
    </source>
</reference>
<accession>A0A5B0X1A9</accession>
<organism evidence="2 3">
    <name type="scientific">Pseudohalioglobus sediminis</name>
    <dbReference type="NCBI Taxonomy" id="2606449"/>
    <lineage>
        <taxon>Bacteria</taxon>
        <taxon>Pseudomonadati</taxon>
        <taxon>Pseudomonadota</taxon>
        <taxon>Gammaproteobacteria</taxon>
        <taxon>Cellvibrionales</taxon>
        <taxon>Halieaceae</taxon>
        <taxon>Pseudohalioglobus</taxon>
    </lineage>
</organism>
<dbReference type="SUPFAM" id="SSF63817">
    <property type="entry name" value="Sortase"/>
    <property type="match status" value="1"/>
</dbReference>
<proteinExistence type="predicted"/>
<evidence type="ECO:0000313" key="3">
    <source>
        <dbReference type="Proteomes" id="UP000323708"/>
    </source>
</evidence>
<dbReference type="Gene3D" id="2.40.260.10">
    <property type="entry name" value="Sortase"/>
    <property type="match status" value="1"/>
</dbReference>
<dbReference type="Pfam" id="PF04203">
    <property type="entry name" value="Sortase"/>
    <property type="match status" value="1"/>
</dbReference>
<dbReference type="InterPro" id="IPR041999">
    <property type="entry name" value="Sortase_D_1"/>
</dbReference>
<dbReference type="InterPro" id="IPR022445">
    <property type="entry name" value="Sortase_proteobact_type"/>
</dbReference>
<dbReference type="CDD" id="cd05828">
    <property type="entry name" value="Sortase_D_1"/>
    <property type="match status" value="1"/>
</dbReference>
<dbReference type="Proteomes" id="UP000323708">
    <property type="component" value="Unassembled WGS sequence"/>
</dbReference>
<name>A0A5B0X1A9_9GAMM</name>
<dbReference type="EMBL" id="VTUX01000003">
    <property type="protein sequence ID" value="KAA1192418.1"/>
    <property type="molecule type" value="Genomic_DNA"/>
</dbReference>
<dbReference type="InterPro" id="IPR005754">
    <property type="entry name" value="Sortase"/>
</dbReference>
<dbReference type="InterPro" id="IPR023365">
    <property type="entry name" value="Sortase_dom-sf"/>
</dbReference>
<dbReference type="AlphaFoldDB" id="A0A5B0X1A9"/>
<evidence type="ECO:0000256" key="1">
    <source>
        <dbReference type="ARBA" id="ARBA00022801"/>
    </source>
</evidence>
<gene>
    <name evidence="2" type="ORF">F0M18_07025</name>
</gene>
<keyword evidence="1 2" id="KW-0378">Hydrolase</keyword>